<evidence type="ECO:0000313" key="4">
    <source>
        <dbReference type="Proteomes" id="UP000193944"/>
    </source>
</evidence>
<keyword evidence="1" id="KW-0175">Coiled coil</keyword>
<feature type="coiled-coil region" evidence="1">
    <location>
        <begin position="43"/>
        <end position="97"/>
    </location>
</feature>
<evidence type="ECO:0000256" key="2">
    <source>
        <dbReference type="SAM" id="MobiDB-lite"/>
    </source>
</evidence>
<reference evidence="3 4" key="1">
    <citation type="submission" date="2016-08" db="EMBL/GenBank/DDBJ databases">
        <title>A Parts List for Fungal Cellulosomes Revealed by Comparative Genomics.</title>
        <authorList>
            <consortium name="DOE Joint Genome Institute"/>
            <person name="Haitjema C.H."/>
            <person name="Gilmore S.P."/>
            <person name="Henske J.K."/>
            <person name="Solomon K.V."/>
            <person name="De Groot R."/>
            <person name="Kuo A."/>
            <person name="Mondo S.J."/>
            <person name="Salamov A.A."/>
            <person name="Labutti K."/>
            <person name="Zhao Z."/>
            <person name="Chiniquy J."/>
            <person name="Barry K."/>
            <person name="Brewer H.M."/>
            <person name="Purvine S.O."/>
            <person name="Wright A.T."/>
            <person name="Boxma B."/>
            <person name="Van Alen T."/>
            <person name="Hackstein J.H."/>
            <person name="Baker S.E."/>
            <person name="Grigoriev I.V."/>
            <person name="O'Malley M.A."/>
        </authorList>
    </citation>
    <scope>NUCLEOTIDE SEQUENCE [LARGE SCALE GENOMIC DNA]</scope>
    <source>
        <strain evidence="3 4">S4</strain>
    </source>
</reference>
<dbReference type="STRING" id="1754192.A0A1Y1VT53"/>
<comment type="caution">
    <text evidence="3">The sequence shown here is derived from an EMBL/GenBank/DDBJ whole genome shotgun (WGS) entry which is preliminary data.</text>
</comment>
<feature type="region of interest" description="Disordered" evidence="2">
    <location>
        <begin position="1"/>
        <end position="23"/>
    </location>
</feature>
<dbReference type="EMBL" id="MCFG01000523">
    <property type="protein sequence ID" value="ORX64467.1"/>
    <property type="molecule type" value="Genomic_DNA"/>
</dbReference>
<evidence type="ECO:0000256" key="1">
    <source>
        <dbReference type="SAM" id="Coils"/>
    </source>
</evidence>
<dbReference type="Proteomes" id="UP000193944">
    <property type="component" value="Unassembled WGS sequence"/>
</dbReference>
<organism evidence="3 4">
    <name type="scientific">Anaeromyces robustus</name>
    <dbReference type="NCBI Taxonomy" id="1754192"/>
    <lineage>
        <taxon>Eukaryota</taxon>
        <taxon>Fungi</taxon>
        <taxon>Fungi incertae sedis</taxon>
        <taxon>Chytridiomycota</taxon>
        <taxon>Chytridiomycota incertae sedis</taxon>
        <taxon>Neocallimastigomycetes</taxon>
        <taxon>Neocallimastigales</taxon>
        <taxon>Neocallimastigaceae</taxon>
        <taxon>Anaeromyces</taxon>
    </lineage>
</organism>
<name>A0A1Y1VT53_9FUNG</name>
<sequence length="228" mass="28246">MYNTQSKSHTRRNESTTSLPYYNSNNGKYNLKQLATTNAAAFNSDTELIKKRLKMRYENIEKRKECYNNIMDQYNQIKTYQKQYDEYLKHMKSYEETFLNNINAYTKEQKEEYYKYKEQYKQQYEYYNNYCYELEEKMKKIKEYQKIERREAFIEENFIAKAEGREYKELSEYDFIDENGMIQCEHDMYQYNAQMKEILSEMMKKLRKLNRLTQSQVNLYFKNEKKAE</sequence>
<proteinExistence type="predicted"/>
<dbReference type="OrthoDB" id="2162738at2759"/>
<gene>
    <name evidence="3" type="ORF">BCR32DRAFT_128635</name>
</gene>
<accession>A0A1Y1VT53</accession>
<protein>
    <submittedName>
        <fullName evidence="3">Uncharacterized protein</fullName>
    </submittedName>
</protein>
<evidence type="ECO:0000313" key="3">
    <source>
        <dbReference type="EMBL" id="ORX64467.1"/>
    </source>
</evidence>
<reference evidence="3 4" key="2">
    <citation type="submission" date="2016-08" db="EMBL/GenBank/DDBJ databases">
        <title>Pervasive Adenine N6-methylation of Active Genes in Fungi.</title>
        <authorList>
            <consortium name="DOE Joint Genome Institute"/>
            <person name="Mondo S.J."/>
            <person name="Dannebaum R.O."/>
            <person name="Kuo R.C."/>
            <person name="Labutti K."/>
            <person name="Haridas S."/>
            <person name="Kuo A."/>
            <person name="Salamov A."/>
            <person name="Ahrendt S.R."/>
            <person name="Lipzen A."/>
            <person name="Sullivan W."/>
            <person name="Andreopoulos W.B."/>
            <person name="Clum A."/>
            <person name="Lindquist E."/>
            <person name="Daum C."/>
            <person name="Ramamoorthy G.K."/>
            <person name="Gryganskyi A."/>
            <person name="Culley D."/>
            <person name="Magnuson J.K."/>
            <person name="James T.Y."/>
            <person name="O'Malley M.A."/>
            <person name="Stajich J.E."/>
            <person name="Spatafora J.W."/>
            <person name="Visel A."/>
            <person name="Grigoriev I.V."/>
        </authorList>
    </citation>
    <scope>NUCLEOTIDE SEQUENCE [LARGE SCALE GENOMIC DNA]</scope>
    <source>
        <strain evidence="3 4">S4</strain>
    </source>
</reference>
<keyword evidence="4" id="KW-1185">Reference proteome</keyword>
<dbReference type="AlphaFoldDB" id="A0A1Y1VT53"/>